<dbReference type="PROSITE" id="PS51257">
    <property type="entry name" value="PROKAR_LIPOPROTEIN"/>
    <property type="match status" value="1"/>
</dbReference>
<name>A0A3D9H500_9FLAO</name>
<comment type="caution">
    <text evidence="2">The sequence shown here is derived from an EMBL/GenBank/DDBJ whole genome shotgun (WGS) entry which is preliminary data.</text>
</comment>
<evidence type="ECO:0000313" key="3">
    <source>
        <dbReference type="Proteomes" id="UP000256980"/>
    </source>
</evidence>
<dbReference type="Proteomes" id="UP000256980">
    <property type="component" value="Unassembled WGS sequence"/>
</dbReference>
<protein>
    <recommendedName>
        <fullName evidence="4">Lipoprotein</fullName>
    </recommendedName>
</protein>
<accession>A0A3D9H500</accession>
<feature type="chain" id="PRO_5017637123" description="Lipoprotein" evidence="1">
    <location>
        <begin position="21"/>
        <end position="290"/>
    </location>
</feature>
<proteinExistence type="predicted"/>
<sequence>MKNFTSVLVLLIFGMTFSCGEDMDDSLQPTEANLIIKLNFDASQPRLDNLGQPAIIPDGNAAQTPTIQKMSANYIEFAPMATTQLGQGEVVFVGEETNAGNATAIDFKQSIFAGDDEVFLSIPLSEVASGSYEWVRVSLAYQEGDIKVLNNGSEITGTLASFVGYNNYITSFDLNGSTITVNDDVLQGFWAFEALGFTSQGQAPAGATTVPNPLFETSPVPQGSCIVTGQFSNAFIITGNETEDVTVTLSFSVNNSFEWIEVNADGKYEPSIGEQVVDMGLRGLIPVASN</sequence>
<dbReference type="EMBL" id="QRDV01000003">
    <property type="protein sequence ID" value="RED44595.1"/>
    <property type="molecule type" value="Genomic_DNA"/>
</dbReference>
<organism evidence="2 3">
    <name type="scientific">Winogradskyella eximia</name>
    <dbReference type="NCBI Taxonomy" id="262006"/>
    <lineage>
        <taxon>Bacteria</taxon>
        <taxon>Pseudomonadati</taxon>
        <taxon>Bacteroidota</taxon>
        <taxon>Flavobacteriia</taxon>
        <taxon>Flavobacteriales</taxon>
        <taxon>Flavobacteriaceae</taxon>
        <taxon>Winogradskyella</taxon>
    </lineage>
</organism>
<evidence type="ECO:0000256" key="1">
    <source>
        <dbReference type="SAM" id="SignalP"/>
    </source>
</evidence>
<gene>
    <name evidence="2" type="ORF">DFQ10_103282</name>
</gene>
<reference evidence="2 3" key="1">
    <citation type="submission" date="2018-07" db="EMBL/GenBank/DDBJ databases">
        <title>Genomic Encyclopedia of Type Strains, Phase III (KMG-III): the genomes of soil and plant-associated and newly described type strains.</title>
        <authorList>
            <person name="Whitman W."/>
        </authorList>
    </citation>
    <scope>NUCLEOTIDE SEQUENCE [LARGE SCALE GENOMIC DNA]</scope>
    <source>
        <strain evidence="2 3">CECT 7946</strain>
    </source>
</reference>
<feature type="signal peptide" evidence="1">
    <location>
        <begin position="1"/>
        <end position="20"/>
    </location>
</feature>
<evidence type="ECO:0008006" key="4">
    <source>
        <dbReference type="Google" id="ProtNLM"/>
    </source>
</evidence>
<evidence type="ECO:0000313" key="2">
    <source>
        <dbReference type="EMBL" id="RED44595.1"/>
    </source>
</evidence>
<dbReference type="OrthoDB" id="978343at2"/>
<keyword evidence="3" id="KW-1185">Reference proteome</keyword>
<dbReference type="AlphaFoldDB" id="A0A3D9H500"/>
<keyword evidence="1" id="KW-0732">Signal</keyword>
<dbReference type="RefSeq" id="WP_115817190.1">
    <property type="nucleotide sequence ID" value="NZ_QRDV01000003.1"/>
</dbReference>